<accession>A0A2R9SWR2</accession>
<dbReference type="Proteomes" id="UP000003094">
    <property type="component" value="Unassembled WGS sequence"/>
</dbReference>
<proteinExistence type="predicted"/>
<name>A0A2R9SWR2_9BACL</name>
<gene>
    <name evidence="1" type="ORF">PVOR_12675</name>
</gene>
<organism evidence="1 2">
    <name type="scientific">Paenibacillus vortex V453</name>
    <dbReference type="NCBI Taxonomy" id="715225"/>
    <lineage>
        <taxon>Bacteria</taxon>
        <taxon>Bacillati</taxon>
        <taxon>Bacillota</taxon>
        <taxon>Bacilli</taxon>
        <taxon>Bacillales</taxon>
        <taxon>Paenibacillaceae</taxon>
        <taxon>Paenibacillus</taxon>
    </lineage>
</organism>
<keyword evidence="2" id="KW-1185">Reference proteome</keyword>
<reference evidence="1 2" key="1">
    <citation type="journal article" date="2010" name="BMC Genomics">
        <title>Genome sequence of the pattern forming Paenibacillus vortex bacterium reveals potential for thriving in complex environments.</title>
        <authorList>
            <person name="Sirota-Madi A."/>
            <person name="Olender T."/>
            <person name="Helman Y."/>
            <person name="Ingham C."/>
            <person name="Brainis I."/>
            <person name="Roth D."/>
            <person name="Hagi E."/>
            <person name="Brodsky L."/>
            <person name="Leshkowitz D."/>
            <person name="Galatenko V."/>
            <person name="Nikolaev V."/>
            <person name="Mugasimangalam R.C."/>
            <person name="Bransburg-Zabary S."/>
            <person name="Gutnick D.L."/>
            <person name="Lancet D."/>
            <person name="Ben-Jacob E."/>
        </authorList>
    </citation>
    <scope>NUCLEOTIDE SEQUENCE [LARGE SCALE GENOMIC DNA]</scope>
    <source>
        <strain evidence="1 2">V453</strain>
    </source>
</reference>
<dbReference type="KEGG" id="pvo:PVOR_12675"/>
<protein>
    <submittedName>
        <fullName evidence="1">Uncharacterized protein</fullName>
    </submittedName>
</protein>
<evidence type="ECO:0000313" key="1">
    <source>
        <dbReference type="EMBL" id="EFU41783.1"/>
    </source>
</evidence>
<dbReference type="AlphaFoldDB" id="A0A2R9SWR2"/>
<dbReference type="EMBL" id="ADHJ01000018">
    <property type="protein sequence ID" value="EFU41783.1"/>
    <property type="molecule type" value="Genomic_DNA"/>
</dbReference>
<evidence type="ECO:0000313" key="2">
    <source>
        <dbReference type="Proteomes" id="UP000003094"/>
    </source>
</evidence>
<sequence>MPDASGLEVGDKVKARFRIPTGCDARGLRIGCAD</sequence>
<comment type="caution">
    <text evidence="1">The sequence shown here is derived from an EMBL/GenBank/DDBJ whole genome shotgun (WGS) entry which is preliminary data.</text>
</comment>